<dbReference type="SMART" id="SM00256">
    <property type="entry name" value="FBOX"/>
    <property type="match status" value="1"/>
</dbReference>
<reference evidence="3" key="2">
    <citation type="journal article" date="2018" name="Plant J.">
        <title>The Sorghum bicolor reference genome: improved assembly, gene annotations, a transcriptome atlas, and signatures of genome organization.</title>
        <authorList>
            <person name="McCormick R.F."/>
            <person name="Truong S.K."/>
            <person name="Sreedasyam A."/>
            <person name="Jenkins J."/>
            <person name="Shu S."/>
            <person name="Sims D."/>
            <person name="Kennedy M."/>
            <person name="Amirebrahimi M."/>
            <person name="Weers B.D."/>
            <person name="McKinley B."/>
            <person name="Mattison A."/>
            <person name="Morishige D.T."/>
            <person name="Grimwood J."/>
            <person name="Schmutz J."/>
            <person name="Mullet J.E."/>
        </authorList>
    </citation>
    <scope>NUCLEOTIDE SEQUENCE [LARGE SCALE GENOMIC DNA]</scope>
    <source>
        <strain evidence="3">cv. BTx623</strain>
    </source>
</reference>
<dbReference type="Gene3D" id="1.20.1280.50">
    <property type="match status" value="1"/>
</dbReference>
<dbReference type="InterPro" id="IPR036047">
    <property type="entry name" value="F-box-like_dom_sf"/>
</dbReference>
<dbReference type="AlphaFoldDB" id="A0A1B6QA01"/>
<dbReference type="Gene3D" id="3.80.10.10">
    <property type="entry name" value="Ribonuclease Inhibitor"/>
    <property type="match status" value="1"/>
</dbReference>
<dbReference type="InterPro" id="IPR032675">
    <property type="entry name" value="LRR_dom_sf"/>
</dbReference>
<protein>
    <recommendedName>
        <fullName evidence="1">F-box domain-containing protein</fullName>
    </recommendedName>
</protein>
<dbReference type="SUPFAM" id="SSF81383">
    <property type="entry name" value="F-box domain"/>
    <property type="match status" value="1"/>
</dbReference>
<feature type="domain" description="F-box" evidence="1">
    <location>
        <begin position="35"/>
        <end position="81"/>
    </location>
</feature>
<dbReference type="SUPFAM" id="SSF52047">
    <property type="entry name" value="RNI-like"/>
    <property type="match status" value="1"/>
</dbReference>
<evidence type="ECO:0000259" key="1">
    <source>
        <dbReference type="PROSITE" id="PS50181"/>
    </source>
</evidence>
<proteinExistence type="predicted"/>
<dbReference type="PROSITE" id="PS50181">
    <property type="entry name" value="FBOX"/>
    <property type="match status" value="1"/>
</dbReference>
<dbReference type="InParanoid" id="A0A1B6QA01"/>
<name>A0A1B6QA01_SORBI</name>
<sequence>MQCEAENNHVLVVVRAQMMHPEPTMKRAGGPTNAVDRLSALPDELLHVILSFLPAPLVVQTSLLSRRWRRLWRSTPLIKIHEQEFVISSKIRTNTLEERWAKFEDFATNLLLFHDNTSALGEFRLCCRVHNWRHVDRWIRRGIEYCPSVLQIRLVGYVLGFKLPPMVESNFCCLKRLHLEHIILNSHFTGSLCSACPVLEDMNLDCCEFCDNCPQGIISPKLNKLVMDLCLNNTLYPLVITAPSLTYLYISFQYFRVGILLCKMDSLVKAEISVSETEISEETQRNLLGSLCNVTSLELTGFEAEVMLNDNSKEFPVFHNLQTLVLRSCFLNEYELTDKLEALGSFLQNAPCLEKFSLQYCMFYSFSDSDWEIERKNITLPRHDGKILHCQKLKLIEVIYDHDHDHQLIELVWSLGRRLPDANIKLNKIDRFHP</sequence>
<dbReference type="Proteomes" id="UP000000768">
    <property type="component" value="Chromosome 2"/>
</dbReference>
<dbReference type="Pfam" id="PF00646">
    <property type="entry name" value="F-box"/>
    <property type="match status" value="1"/>
</dbReference>
<dbReference type="eggNOG" id="ENOG502SVTR">
    <property type="taxonomic scope" value="Eukaryota"/>
</dbReference>
<dbReference type="OrthoDB" id="644676at2759"/>
<evidence type="ECO:0000313" key="3">
    <source>
        <dbReference type="Proteomes" id="UP000000768"/>
    </source>
</evidence>
<accession>A0A1B6QA01</accession>
<dbReference type="OMA" id="HPEPTMK"/>
<evidence type="ECO:0000313" key="2">
    <source>
        <dbReference type="EMBL" id="KXG34733.1"/>
    </source>
</evidence>
<dbReference type="InterPro" id="IPR001810">
    <property type="entry name" value="F-box_dom"/>
</dbReference>
<dbReference type="PANTHER" id="PTHR34223">
    <property type="entry name" value="OS11G0201299 PROTEIN"/>
    <property type="match status" value="1"/>
</dbReference>
<organism evidence="2 3">
    <name type="scientific">Sorghum bicolor</name>
    <name type="common">Sorghum</name>
    <name type="synonym">Sorghum vulgare</name>
    <dbReference type="NCBI Taxonomy" id="4558"/>
    <lineage>
        <taxon>Eukaryota</taxon>
        <taxon>Viridiplantae</taxon>
        <taxon>Streptophyta</taxon>
        <taxon>Embryophyta</taxon>
        <taxon>Tracheophyta</taxon>
        <taxon>Spermatophyta</taxon>
        <taxon>Magnoliopsida</taxon>
        <taxon>Liliopsida</taxon>
        <taxon>Poales</taxon>
        <taxon>Poaceae</taxon>
        <taxon>PACMAD clade</taxon>
        <taxon>Panicoideae</taxon>
        <taxon>Andropogonodae</taxon>
        <taxon>Andropogoneae</taxon>
        <taxon>Sorghinae</taxon>
        <taxon>Sorghum</taxon>
    </lineage>
</organism>
<gene>
    <name evidence="2" type="ORF">SORBI_3002G083500</name>
</gene>
<dbReference type="EMBL" id="CM000761">
    <property type="protein sequence ID" value="KXG34733.1"/>
    <property type="molecule type" value="Genomic_DNA"/>
</dbReference>
<reference evidence="2 3" key="1">
    <citation type="journal article" date="2009" name="Nature">
        <title>The Sorghum bicolor genome and the diversification of grasses.</title>
        <authorList>
            <person name="Paterson A.H."/>
            <person name="Bowers J.E."/>
            <person name="Bruggmann R."/>
            <person name="Dubchak I."/>
            <person name="Grimwood J."/>
            <person name="Gundlach H."/>
            <person name="Haberer G."/>
            <person name="Hellsten U."/>
            <person name="Mitros T."/>
            <person name="Poliakov A."/>
            <person name="Schmutz J."/>
            <person name="Spannagl M."/>
            <person name="Tang H."/>
            <person name="Wang X."/>
            <person name="Wicker T."/>
            <person name="Bharti A.K."/>
            <person name="Chapman J."/>
            <person name="Feltus F.A."/>
            <person name="Gowik U."/>
            <person name="Grigoriev I.V."/>
            <person name="Lyons E."/>
            <person name="Maher C.A."/>
            <person name="Martis M."/>
            <person name="Narechania A."/>
            <person name="Otillar R.P."/>
            <person name="Penning B.W."/>
            <person name="Salamov A.A."/>
            <person name="Wang Y."/>
            <person name="Zhang L."/>
            <person name="Carpita N.C."/>
            <person name="Freeling M."/>
            <person name="Gingle A.R."/>
            <person name="Hash C.T."/>
            <person name="Keller B."/>
            <person name="Klein P."/>
            <person name="Kresovich S."/>
            <person name="McCann M.C."/>
            <person name="Ming R."/>
            <person name="Peterson D.G."/>
            <person name="Mehboob-ur-Rahman"/>
            <person name="Ware D."/>
            <person name="Westhoff P."/>
            <person name="Mayer K.F."/>
            <person name="Messing J."/>
            <person name="Rokhsar D.S."/>
        </authorList>
    </citation>
    <scope>NUCLEOTIDE SEQUENCE [LARGE SCALE GENOMIC DNA]</scope>
    <source>
        <strain evidence="3">cv. BTx623</strain>
    </source>
</reference>
<dbReference type="Gramene" id="KXG34733">
    <property type="protein sequence ID" value="KXG34733"/>
    <property type="gene ID" value="SORBI_3002G083500"/>
</dbReference>
<dbReference type="InterPro" id="IPR053197">
    <property type="entry name" value="F-box_SCFL_complex_component"/>
</dbReference>
<keyword evidence="3" id="KW-1185">Reference proteome</keyword>
<dbReference type="PANTHER" id="PTHR34223:SF70">
    <property type="entry name" value="F-BOX DOMAIN-CONTAINING PROTEIN"/>
    <property type="match status" value="1"/>
</dbReference>
<dbReference type="STRING" id="4558.A0A1B6QA01"/>